<feature type="region of interest" description="Disordered" evidence="1">
    <location>
        <begin position="1"/>
        <end position="26"/>
    </location>
</feature>
<name>A0A0L7RBH7_9HYME</name>
<accession>A0A0L7RBH7</accession>
<evidence type="ECO:0000313" key="4">
    <source>
        <dbReference type="Proteomes" id="UP000053825"/>
    </source>
</evidence>
<sequence length="65" mass="7214">MSRVPISSGTSLENQQSVQSRSSVQSCNEAGVFITLRRSFTAKVLFTDEVTFRRCGMINPHKGHV</sequence>
<keyword evidence="4" id="KW-1185">Reference proteome</keyword>
<dbReference type="EMBL" id="KQ414807">
    <property type="protein sequence ID" value="KOC60584.1"/>
    <property type="molecule type" value="Genomic_DNA"/>
</dbReference>
<dbReference type="Proteomes" id="UP000053825">
    <property type="component" value="Unassembled WGS sequence"/>
</dbReference>
<gene>
    <name evidence="3" type="ORF">WH47_03377</name>
    <name evidence="2" type="ORF">WH47_08043</name>
</gene>
<reference evidence="3 4" key="1">
    <citation type="submission" date="2015-07" db="EMBL/GenBank/DDBJ databases">
        <title>The genome of Habropoda laboriosa.</title>
        <authorList>
            <person name="Pan H."/>
            <person name="Kapheim K."/>
        </authorList>
    </citation>
    <scope>NUCLEOTIDE SEQUENCE [LARGE SCALE GENOMIC DNA]</scope>
    <source>
        <strain evidence="3">0110345459</strain>
    </source>
</reference>
<dbReference type="AlphaFoldDB" id="A0A0L7RBH7"/>
<organism evidence="3 4">
    <name type="scientific">Habropoda laboriosa</name>
    <dbReference type="NCBI Taxonomy" id="597456"/>
    <lineage>
        <taxon>Eukaryota</taxon>
        <taxon>Metazoa</taxon>
        <taxon>Ecdysozoa</taxon>
        <taxon>Arthropoda</taxon>
        <taxon>Hexapoda</taxon>
        <taxon>Insecta</taxon>
        <taxon>Pterygota</taxon>
        <taxon>Neoptera</taxon>
        <taxon>Endopterygota</taxon>
        <taxon>Hymenoptera</taxon>
        <taxon>Apocrita</taxon>
        <taxon>Aculeata</taxon>
        <taxon>Apoidea</taxon>
        <taxon>Anthophila</taxon>
        <taxon>Apidae</taxon>
        <taxon>Habropoda</taxon>
    </lineage>
</organism>
<feature type="compositionally biased region" description="Polar residues" evidence="1">
    <location>
        <begin position="1"/>
        <end position="14"/>
    </location>
</feature>
<proteinExistence type="predicted"/>
<evidence type="ECO:0000313" key="3">
    <source>
        <dbReference type="EMBL" id="KOC68219.1"/>
    </source>
</evidence>
<protein>
    <submittedName>
        <fullName evidence="3">Uncharacterized protein</fullName>
    </submittedName>
</protein>
<evidence type="ECO:0000313" key="2">
    <source>
        <dbReference type="EMBL" id="KOC60584.1"/>
    </source>
</evidence>
<feature type="compositionally biased region" description="Low complexity" evidence="1">
    <location>
        <begin position="15"/>
        <end position="26"/>
    </location>
</feature>
<evidence type="ECO:0000256" key="1">
    <source>
        <dbReference type="SAM" id="MobiDB-lite"/>
    </source>
</evidence>
<dbReference type="EMBL" id="KQ414617">
    <property type="protein sequence ID" value="KOC68219.1"/>
    <property type="molecule type" value="Genomic_DNA"/>
</dbReference>